<dbReference type="InterPro" id="IPR010982">
    <property type="entry name" value="Lambda_DNA-bd_dom_sf"/>
</dbReference>
<dbReference type="EMBL" id="CP102381">
    <property type="protein sequence ID" value="WEJ61993.1"/>
    <property type="molecule type" value="Genomic_DNA"/>
</dbReference>
<dbReference type="SMART" id="SM00530">
    <property type="entry name" value="HTH_XRE"/>
    <property type="match status" value="1"/>
</dbReference>
<keyword evidence="1" id="KW-0472">Membrane</keyword>
<dbReference type="CDD" id="cd00093">
    <property type="entry name" value="HTH_XRE"/>
    <property type="match status" value="1"/>
</dbReference>
<feature type="domain" description="HTH cro/C1-type" evidence="2">
    <location>
        <begin position="16"/>
        <end position="52"/>
    </location>
</feature>
<dbReference type="Proteomes" id="UP001222275">
    <property type="component" value="Chromosome"/>
</dbReference>
<proteinExistence type="predicted"/>
<dbReference type="Gene3D" id="1.10.260.40">
    <property type="entry name" value="lambda repressor-like DNA-binding domains"/>
    <property type="match status" value="1"/>
</dbReference>
<evidence type="ECO:0000313" key="3">
    <source>
        <dbReference type="EMBL" id="WEJ61993.1"/>
    </source>
</evidence>
<accession>A0ABY8CC74</accession>
<dbReference type="PROSITE" id="PS50943">
    <property type="entry name" value="HTH_CROC1"/>
    <property type="match status" value="1"/>
</dbReference>
<keyword evidence="4" id="KW-1185">Reference proteome</keyword>
<dbReference type="InterPro" id="IPR001387">
    <property type="entry name" value="Cro/C1-type_HTH"/>
</dbReference>
<keyword evidence="1" id="KW-0812">Transmembrane</keyword>
<dbReference type="PANTHER" id="PTHR34475:SF1">
    <property type="entry name" value="CYTOSKELETON PROTEIN RODZ"/>
    <property type="match status" value="1"/>
</dbReference>
<name>A0ABY8CC74_9GAMM</name>
<dbReference type="SUPFAM" id="SSF47413">
    <property type="entry name" value="lambda repressor-like DNA-binding domains"/>
    <property type="match status" value="1"/>
</dbReference>
<sequence>MTNAVEDVKPKLSDVLYEARTQKGLSLETLAEKLNLSVSQLQKLESDTLNLSELTTFERGYLRNYASLLEIEIESYQAAFPDGMEVGSDLQPIHRFSYKSSKPILSKSWVKLLIFIFLVAAIVWGISLLEIDFSQTDVATTLEQATDIKLPDLIP</sequence>
<evidence type="ECO:0000256" key="1">
    <source>
        <dbReference type="SAM" id="Phobius"/>
    </source>
</evidence>
<feature type="transmembrane region" description="Helical" evidence="1">
    <location>
        <begin position="109"/>
        <end position="129"/>
    </location>
</feature>
<evidence type="ECO:0000313" key="4">
    <source>
        <dbReference type="Proteomes" id="UP001222275"/>
    </source>
</evidence>
<dbReference type="Pfam" id="PF13413">
    <property type="entry name" value="HTH_25"/>
    <property type="match status" value="1"/>
</dbReference>
<evidence type="ECO:0000259" key="2">
    <source>
        <dbReference type="PROSITE" id="PS50943"/>
    </source>
</evidence>
<reference evidence="3 4" key="1">
    <citation type="submission" date="2022-06" db="EMBL/GenBank/DDBJ databases">
        <title>Thiomicrohabdus sp. nov, an obligately chemolithoautotrophic, sulfur-oxidizing bacterium isolated from beach of Guanyin Mountain. Amoy.</title>
        <authorList>
            <person name="Zhu H."/>
        </authorList>
    </citation>
    <scope>NUCLEOTIDE SEQUENCE [LARGE SCALE GENOMIC DNA]</scope>
    <source>
        <strain evidence="3 4">XGS-01</strain>
    </source>
</reference>
<dbReference type="InterPro" id="IPR050400">
    <property type="entry name" value="Bact_Cytoskel_RodZ"/>
</dbReference>
<protein>
    <submittedName>
        <fullName evidence="3">Helix-turn-helix domain-containing protein</fullName>
    </submittedName>
</protein>
<gene>
    <name evidence="3" type="ORF">NR989_08200</name>
</gene>
<keyword evidence="1" id="KW-1133">Transmembrane helix</keyword>
<dbReference type="RefSeq" id="WP_275594250.1">
    <property type="nucleotide sequence ID" value="NZ_CP102381.1"/>
</dbReference>
<dbReference type="PANTHER" id="PTHR34475">
    <property type="match status" value="1"/>
</dbReference>
<organism evidence="3 4">
    <name type="scientific">Thiomicrorhabdus lithotrophica</name>
    <dbReference type="NCBI Taxonomy" id="2949997"/>
    <lineage>
        <taxon>Bacteria</taxon>
        <taxon>Pseudomonadati</taxon>
        <taxon>Pseudomonadota</taxon>
        <taxon>Gammaproteobacteria</taxon>
        <taxon>Thiotrichales</taxon>
        <taxon>Piscirickettsiaceae</taxon>
        <taxon>Thiomicrorhabdus</taxon>
    </lineage>
</organism>